<keyword evidence="9" id="KW-1185">Reference proteome</keyword>
<dbReference type="GO" id="GO:0005886">
    <property type="term" value="C:plasma membrane"/>
    <property type="evidence" value="ECO:0007669"/>
    <property type="project" value="UniProtKB-SubCell"/>
</dbReference>
<evidence type="ECO:0000313" key="8">
    <source>
        <dbReference type="EMBL" id="MBB2495581.1"/>
    </source>
</evidence>
<dbReference type="PANTHER" id="PTHR36115">
    <property type="entry name" value="PROLINE-RICH ANTIGEN HOMOLOG-RELATED"/>
    <property type="match status" value="1"/>
</dbReference>
<dbReference type="InterPro" id="IPR051791">
    <property type="entry name" value="Pra-immunoreactive"/>
</dbReference>
<accession>A0A7W4LLW6</accession>
<feature type="transmembrane region" description="Helical" evidence="6">
    <location>
        <begin position="116"/>
        <end position="138"/>
    </location>
</feature>
<comment type="subcellular location">
    <subcellularLocation>
        <location evidence="1">Cell membrane</location>
        <topology evidence="1">Multi-pass membrane protein</topology>
    </subcellularLocation>
</comment>
<reference evidence="8 9" key="1">
    <citation type="submission" date="2020-08" db="EMBL/GenBank/DDBJ databases">
        <authorList>
            <person name="Kim C.M."/>
        </authorList>
    </citation>
    <scope>NUCLEOTIDE SEQUENCE [LARGE SCALE GENOMIC DNA]</scope>
    <source>
        <strain evidence="8 9">UL070</strain>
    </source>
</reference>
<protein>
    <submittedName>
        <fullName evidence="8">RDD family protein</fullName>
    </submittedName>
</protein>
<dbReference type="RefSeq" id="WP_183089117.1">
    <property type="nucleotide sequence ID" value="NZ_JACJUD010000003.1"/>
</dbReference>
<dbReference type="InterPro" id="IPR010432">
    <property type="entry name" value="RDD"/>
</dbReference>
<keyword evidence="5 6" id="KW-0472">Membrane</keyword>
<evidence type="ECO:0000256" key="1">
    <source>
        <dbReference type="ARBA" id="ARBA00004651"/>
    </source>
</evidence>
<name>A0A7W4LLW6_9GAMM</name>
<dbReference type="Proteomes" id="UP000542720">
    <property type="component" value="Unassembled WGS sequence"/>
</dbReference>
<comment type="caution">
    <text evidence="8">The sequence shown here is derived from an EMBL/GenBank/DDBJ whole genome shotgun (WGS) entry which is preliminary data.</text>
</comment>
<evidence type="ECO:0000259" key="7">
    <source>
        <dbReference type="Pfam" id="PF06271"/>
    </source>
</evidence>
<evidence type="ECO:0000256" key="5">
    <source>
        <dbReference type="ARBA" id="ARBA00023136"/>
    </source>
</evidence>
<keyword evidence="3 6" id="KW-0812">Transmembrane</keyword>
<keyword evidence="2" id="KW-1003">Cell membrane</keyword>
<dbReference type="PANTHER" id="PTHR36115:SF10">
    <property type="entry name" value="RDD DOMAIN-CONTAINING PROTEIN"/>
    <property type="match status" value="1"/>
</dbReference>
<sequence>MPKHTLRPTGDYPAAGLIRRLAAMFYDFLLSLALLMVITLTYKGIQMLIIGEERLRQLSDAGALDGDPLLSTLLVLGLFGFFAKFWTHNGQTLGMQVWGVRIQNADGSAISLWQALLRFMVAIGSWLCLGLGFFWVLWDKQKRSWHDIYSDSHVVQLPKHVHKQGKL</sequence>
<gene>
    <name evidence="8" type="ORF">H3H51_11175</name>
</gene>
<feature type="transmembrane region" description="Helical" evidence="6">
    <location>
        <begin position="20"/>
        <end position="42"/>
    </location>
</feature>
<proteinExistence type="predicted"/>
<evidence type="ECO:0000313" key="9">
    <source>
        <dbReference type="Proteomes" id="UP000542720"/>
    </source>
</evidence>
<evidence type="ECO:0000256" key="4">
    <source>
        <dbReference type="ARBA" id="ARBA00022989"/>
    </source>
</evidence>
<evidence type="ECO:0000256" key="3">
    <source>
        <dbReference type="ARBA" id="ARBA00022692"/>
    </source>
</evidence>
<evidence type="ECO:0000256" key="2">
    <source>
        <dbReference type="ARBA" id="ARBA00022475"/>
    </source>
</evidence>
<evidence type="ECO:0000256" key="6">
    <source>
        <dbReference type="SAM" id="Phobius"/>
    </source>
</evidence>
<dbReference type="EMBL" id="JACJUD010000003">
    <property type="protein sequence ID" value="MBB2495581.1"/>
    <property type="molecule type" value="Genomic_DNA"/>
</dbReference>
<keyword evidence="4 6" id="KW-1133">Transmembrane helix</keyword>
<dbReference type="AlphaFoldDB" id="A0A7W4LLW6"/>
<organism evidence="8 9">
    <name type="scientific">Aquipseudomonas ullengensis</name>
    <dbReference type="NCBI Taxonomy" id="2759166"/>
    <lineage>
        <taxon>Bacteria</taxon>
        <taxon>Pseudomonadati</taxon>
        <taxon>Pseudomonadota</taxon>
        <taxon>Gammaproteobacteria</taxon>
        <taxon>Pseudomonadales</taxon>
        <taxon>Pseudomonadaceae</taxon>
        <taxon>Aquipseudomonas</taxon>
    </lineage>
</organism>
<feature type="domain" description="RDD" evidence="7">
    <location>
        <begin position="15"/>
        <end position="150"/>
    </location>
</feature>
<dbReference type="Pfam" id="PF06271">
    <property type="entry name" value="RDD"/>
    <property type="match status" value="1"/>
</dbReference>